<reference evidence="1 2" key="1">
    <citation type="journal article" date="2010" name="Stand. Genomic Sci.">
        <title>Complete genome sequence of Thermosediminibacter oceani type strain (JW/IW-1228P).</title>
        <authorList>
            <person name="Pitluck S."/>
            <person name="Yasawong M."/>
            <person name="Munk C."/>
            <person name="Nolan M."/>
            <person name="Lapidus A."/>
            <person name="Lucas S."/>
            <person name="Glavina Del Rio T."/>
            <person name="Tice H."/>
            <person name="Cheng J.F."/>
            <person name="Bruce D."/>
            <person name="Detter C."/>
            <person name="Tapia R."/>
            <person name="Han C."/>
            <person name="Goodwin L."/>
            <person name="Liolios K."/>
            <person name="Ivanova N."/>
            <person name="Mavromatis K."/>
            <person name="Mikhailova N."/>
            <person name="Pati A."/>
            <person name="Chen A."/>
            <person name="Palaniappan K."/>
            <person name="Land M."/>
            <person name="Hauser L."/>
            <person name="Chang Y.J."/>
            <person name="Jeffries C.D."/>
            <person name="Rohde M."/>
            <person name="Spring S."/>
            <person name="Sikorski J."/>
            <person name="Goker M."/>
            <person name="Woyke T."/>
            <person name="Bristow J."/>
            <person name="Eisen J.A."/>
            <person name="Markowitz V."/>
            <person name="Hugenholtz P."/>
            <person name="Kyrpides N.C."/>
            <person name="Klenk H.P."/>
        </authorList>
    </citation>
    <scope>NUCLEOTIDE SEQUENCE [LARGE SCALE GENOMIC DNA]</scope>
    <source>
        <strain evidence="2">ATCC BAA-1034 / DSM 16646 / JW/IW-1228P</strain>
    </source>
</reference>
<sequence>MEARGENTEYLGAELQEENKKAKAGLPEMDFTVGSIPAHLIKFSIPLTWPPGT</sequence>
<dbReference type="Proteomes" id="UP000000272">
    <property type="component" value="Chromosome"/>
</dbReference>
<dbReference type="RefSeq" id="WP_013275009.1">
    <property type="nucleotide sequence ID" value="NC_014377.1"/>
</dbReference>
<proteinExistence type="predicted"/>
<organism evidence="1 2">
    <name type="scientific">Thermosediminibacter oceani (strain ATCC BAA-1034 / DSM 16646 / JW/IW-1228P)</name>
    <dbReference type="NCBI Taxonomy" id="555079"/>
    <lineage>
        <taxon>Bacteria</taxon>
        <taxon>Bacillati</taxon>
        <taxon>Bacillota</taxon>
        <taxon>Clostridia</taxon>
        <taxon>Thermosediminibacterales</taxon>
        <taxon>Thermosediminibacteraceae</taxon>
        <taxon>Thermosediminibacter</taxon>
    </lineage>
</organism>
<name>D9S030_THEOJ</name>
<accession>D9S030</accession>
<evidence type="ECO:0000313" key="1">
    <source>
        <dbReference type="EMBL" id="ADL06958.1"/>
    </source>
</evidence>
<dbReference type="AlphaFoldDB" id="D9S030"/>
<keyword evidence="2" id="KW-1185">Reference proteome</keyword>
<dbReference type="HOGENOM" id="CLU_3067182_0_0_9"/>
<protein>
    <submittedName>
        <fullName evidence="1">Uncharacterized protein</fullName>
    </submittedName>
</protein>
<evidence type="ECO:0000313" key="2">
    <source>
        <dbReference type="Proteomes" id="UP000000272"/>
    </source>
</evidence>
<gene>
    <name evidence="1" type="ordered locus">Toce_0167</name>
</gene>
<dbReference type="KEGG" id="toc:Toce_0167"/>
<dbReference type="EMBL" id="CP002131">
    <property type="protein sequence ID" value="ADL06958.1"/>
    <property type="molecule type" value="Genomic_DNA"/>
</dbReference>